<evidence type="ECO:0000313" key="1">
    <source>
        <dbReference type="EMBL" id="EFU63811.1"/>
    </source>
</evidence>
<dbReference type="HOGENOM" id="CLU_042758_0_0_9"/>
<sequence length="431" mass="51922">MDYITFKTKLFEYLDVQIDTLGDKIYFKVGNSVYIDDELLMFDNEEMEKLFFSLPNYKQEENYFLESNTSFELFLTSSDIRRPPRYYYSPIEVEDNTSNINYRIDGISDVATFYLLYKRIEEMVHPGYDTLMYFKDMDSRKRRVGRLEQVEFEQDRKYESFLTYLSNRITPYYFSLKIISNEHKDINEFKQYKDSFIFTYIYSKHRPIIEAENLNKISDERRSYGGKPFEMEAPKRRYDPFIIEYYRQASESSDPFIQFISYYHILEYFYDEIFNKKLIEDLMNKITHPDFSYRNTSKIKELAYFSHKRLTGFGEDGQGNELESLKFVLKEYVRPIELRKRLTELKQDPDYYQNKRVDFSNGPGISFSDEEGIYITLAKRIYFTRNSLIHSKSNRKSQTYRVNIHKDILRNEIPLLEAVSELVILNSSEIL</sequence>
<reference evidence="1 2" key="1">
    <citation type="submission" date="2010-11" db="EMBL/GenBank/DDBJ databases">
        <authorList>
            <person name="Muzny D."/>
            <person name="Qin X."/>
            <person name="Deng J."/>
            <person name="Jiang H."/>
            <person name="Liu Y."/>
            <person name="Qu J."/>
            <person name="Song X.-Z."/>
            <person name="Zhang L."/>
            <person name="Thornton R."/>
            <person name="Coyle M."/>
            <person name="Francisco L."/>
            <person name="Jackson L."/>
            <person name="Javaid M."/>
            <person name="Korchina V."/>
            <person name="Kovar C."/>
            <person name="Mata R."/>
            <person name="Mathew T."/>
            <person name="Ngo R."/>
            <person name="Nguyen L."/>
            <person name="Nguyen N."/>
            <person name="Okwuonu G."/>
            <person name="Ongeri F."/>
            <person name="Pham C."/>
            <person name="Simmons D."/>
            <person name="Wilczek-Boney K."/>
            <person name="Hale W."/>
            <person name="Jakkamsetti A."/>
            <person name="Pham P."/>
            <person name="Ruth R."/>
            <person name="San Lucas F."/>
            <person name="Warren J."/>
            <person name="Zhang J."/>
            <person name="Zhao Z."/>
            <person name="Zhou C."/>
            <person name="Zhu D."/>
            <person name="Lee S."/>
            <person name="Bess C."/>
            <person name="Blankenburg K."/>
            <person name="Forbes L."/>
            <person name="Fu Q."/>
            <person name="Gubbala S."/>
            <person name="Hirani K."/>
            <person name="Jayaseelan J.C."/>
            <person name="Lara F."/>
            <person name="Munidasa M."/>
            <person name="Palculict T."/>
            <person name="Patil S."/>
            <person name="Pu L.-L."/>
            <person name="Saada N."/>
            <person name="Tang L."/>
            <person name="Weissenberger G."/>
            <person name="Zhu Y."/>
            <person name="Hemphill L."/>
            <person name="Shang Y."/>
            <person name="Youmans B."/>
            <person name="Ayvaz T."/>
            <person name="Ross M."/>
            <person name="Santibanez J."/>
            <person name="Aqrawi P."/>
            <person name="Gross S."/>
            <person name="Joshi V."/>
            <person name="Fowler G."/>
            <person name="Nazareth L."/>
            <person name="Reid J."/>
            <person name="Worley K."/>
            <person name="Petrosino J."/>
            <person name="Highlander S."/>
            <person name="Gibbs R."/>
        </authorList>
    </citation>
    <scope>NUCLEOTIDE SEQUENCE [LARGE SCALE GENOMIC DNA]</scope>
    <source>
        <strain evidence="1 2">ATCC 49296</strain>
    </source>
</reference>
<dbReference type="Proteomes" id="UP000004500">
    <property type="component" value="Unassembled WGS sequence"/>
</dbReference>
<dbReference type="EMBL" id="AEPO01000007">
    <property type="protein sequence ID" value="EFU63811.1"/>
    <property type="molecule type" value="Genomic_DNA"/>
</dbReference>
<gene>
    <name evidence="1" type="ORF">HMPREF8578_0408</name>
</gene>
<organism evidence="1 2">
    <name type="scientific">Streptococcus oralis ATCC 49296</name>
    <dbReference type="NCBI Taxonomy" id="888049"/>
    <lineage>
        <taxon>Bacteria</taxon>
        <taxon>Bacillati</taxon>
        <taxon>Bacillota</taxon>
        <taxon>Bacilli</taxon>
        <taxon>Lactobacillales</taxon>
        <taxon>Streptococcaceae</taxon>
        <taxon>Streptococcus</taxon>
    </lineage>
</organism>
<evidence type="ECO:0000313" key="2">
    <source>
        <dbReference type="Proteomes" id="UP000004500"/>
    </source>
</evidence>
<dbReference type="eggNOG" id="ENOG502ZC4E">
    <property type="taxonomic scope" value="Bacteria"/>
</dbReference>
<accession>E6KJJ3</accession>
<protein>
    <submittedName>
        <fullName evidence="1">Uncharacterized protein</fullName>
    </submittedName>
</protein>
<comment type="caution">
    <text evidence="1">The sequence shown here is derived from an EMBL/GenBank/DDBJ whole genome shotgun (WGS) entry which is preliminary data.</text>
</comment>
<dbReference type="RefSeq" id="WP_000384573.1">
    <property type="nucleotide sequence ID" value="NZ_GL622183.1"/>
</dbReference>
<proteinExistence type="predicted"/>
<name>E6KJJ3_STROR</name>
<dbReference type="AlphaFoldDB" id="E6KJJ3"/>